<proteinExistence type="predicted"/>
<dbReference type="AlphaFoldDB" id="A0A4Q2UPW8"/>
<gene>
    <name evidence="1" type="ORF">EQG79_14655</name>
</gene>
<protein>
    <submittedName>
        <fullName evidence="1">Uncharacterized protein</fullName>
    </submittedName>
</protein>
<evidence type="ECO:0000313" key="2">
    <source>
        <dbReference type="Proteomes" id="UP000290407"/>
    </source>
</evidence>
<name>A0A4Q2UPW8_9BACT</name>
<organism evidence="1 2">
    <name type="scientific">Spirosoma sordidisoli</name>
    <dbReference type="NCBI Taxonomy" id="2502893"/>
    <lineage>
        <taxon>Bacteria</taxon>
        <taxon>Pseudomonadati</taxon>
        <taxon>Bacteroidota</taxon>
        <taxon>Cytophagia</taxon>
        <taxon>Cytophagales</taxon>
        <taxon>Cytophagaceae</taxon>
        <taxon>Spirosoma</taxon>
    </lineage>
</organism>
<dbReference type="EMBL" id="SBLB01000003">
    <property type="protein sequence ID" value="RYC69831.1"/>
    <property type="molecule type" value="Genomic_DNA"/>
</dbReference>
<sequence>MNWFFTLLISLALGIGANAQSERLLNKTWSYRQIALVSQQDTLLLFHSDSAKNIWYVGRVSLTFQNNHVYTGSDITGSARSGTWDTPNPETLVVGQDTNQIASLSDELLRLRVAIRYQDGTNVIDGTLITVFYPTPPVVNACESVKSGNWNDLAIWSCGHEPTITDVVIINMDHVVSVAQSTAQAQRIIYQGGILKFTIPEAKVFLGISN</sequence>
<accession>A0A4Q2UPW8</accession>
<comment type="caution">
    <text evidence="1">The sequence shown here is derived from an EMBL/GenBank/DDBJ whole genome shotgun (WGS) entry which is preliminary data.</text>
</comment>
<reference evidence="1 2" key="1">
    <citation type="submission" date="2019-01" db="EMBL/GenBank/DDBJ databases">
        <title>Spirosoma flava sp. nov., a propanil-degrading bacterium isolated from herbicide-contaminated soil.</title>
        <authorList>
            <person name="Zhang L."/>
            <person name="Jiang J.-D."/>
        </authorList>
    </citation>
    <scope>NUCLEOTIDE SEQUENCE [LARGE SCALE GENOMIC DNA]</scope>
    <source>
        <strain evidence="1 2">TY50</strain>
    </source>
</reference>
<keyword evidence="2" id="KW-1185">Reference proteome</keyword>
<dbReference type="RefSeq" id="WP_129602170.1">
    <property type="nucleotide sequence ID" value="NZ_SBLB01000003.1"/>
</dbReference>
<dbReference type="Proteomes" id="UP000290407">
    <property type="component" value="Unassembled WGS sequence"/>
</dbReference>
<evidence type="ECO:0000313" key="1">
    <source>
        <dbReference type="EMBL" id="RYC69831.1"/>
    </source>
</evidence>